<evidence type="ECO:0000313" key="2">
    <source>
        <dbReference type="Proteomes" id="UP000295748"/>
    </source>
</evidence>
<dbReference type="Proteomes" id="UP000295748">
    <property type="component" value="Chromosome"/>
</dbReference>
<accession>A0ABX5STM5</accession>
<dbReference type="RefSeq" id="WP_135068138.1">
    <property type="nucleotide sequence ID" value="NZ_CP038266.1"/>
</dbReference>
<gene>
    <name evidence="1" type="ORF">E4K62_13145</name>
</gene>
<name>A0ABX5STM5_9MICO</name>
<dbReference type="EMBL" id="CP038266">
    <property type="protein sequence ID" value="QBR89538.1"/>
    <property type="molecule type" value="Genomic_DNA"/>
</dbReference>
<organism evidence="1 2">
    <name type="scientific">Microbacterium wangchenii</name>
    <dbReference type="NCBI Taxonomy" id="2541726"/>
    <lineage>
        <taxon>Bacteria</taxon>
        <taxon>Bacillati</taxon>
        <taxon>Actinomycetota</taxon>
        <taxon>Actinomycetes</taxon>
        <taxon>Micrococcales</taxon>
        <taxon>Microbacteriaceae</taxon>
        <taxon>Microbacterium</taxon>
    </lineage>
</organism>
<proteinExistence type="predicted"/>
<protein>
    <recommendedName>
        <fullName evidence="3">DNA-binding protein</fullName>
    </recommendedName>
</protein>
<keyword evidence="2" id="KW-1185">Reference proteome</keyword>
<sequence length="202" mass="22184">MSTAYDEPRPTLDEEDLGAHLEKHGVPHQYARGVVDTMLELVAGPVTTALTASELAFMRDSGVPAQVFSTEAERFNAVYEAASALVLRRELKESLLPTRAVAQMMGKDVAHVRRLLSERRLMSAGQVDGQTAYPSWQFVDGEMLPGLREVLAAFPSDFHPLDIQKVMTSPSEELRGRTPQEWLATGGTVATVVQMVGDLAYR</sequence>
<evidence type="ECO:0000313" key="1">
    <source>
        <dbReference type="EMBL" id="QBR89538.1"/>
    </source>
</evidence>
<reference evidence="1 2" key="1">
    <citation type="submission" date="2019-03" db="EMBL/GenBank/DDBJ databases">
        <authorList>
            <person name="Dong K."/>
        </authorList>
    </citation>
    <scope>NUCLEOTIDE SEQUENCE [LARGE SCALE GENOMIC DNA]</scope>
    <source>
        <strain evidence="2">dk512</strain>
    </source>
</reference>
<evidence type="ECO:0008006" key="3">
    <source>
        <dbReference type="Google" id="ProtNLM"/>
    </source>
</evidence>